<gene>
    <name evidence="3" type="ORF">TGPRC2_423080</name>
</gene>
<feature type="compositionally biased region" description="Acidic residues" evidence="1">
    <location>
        <begin position="245"/>
        <end position="256"/>
    </location>
</feature>
<comment type="caution">
    <text evidence="3">The sequence shown here is derived from an EMBL/GenBank/DDBJ whole genome shotgun (WGS) entry which is preliminary data.</text>
</comment>
<evidence type="ECO:0000313" key="3">
    <source>
        <dbReference type="EMBL" id="KYK71695.1"/>
    </source>
</evidence>
<feature type="transmembrane region" description="Helical" evidence="2">
    <location>
        <begin position="46"/>
        <end position="69"/>
    </location>
</feature>
<name>A0A151HQM5_TOXGO</name>
<feature type="compositionally biased region" description="Polar residues" evidence="1">
    <location>
        <begin position="329"/>
        <end position="339"/>
    </location>
</feature>
<keyword evidence="2" id="KW-1133">Transmembrane helix</keyword>
<feature type="compositionally biased region" description="Acidic residues" evidence="1">
    <location>
        <begin position="201"/>
        <end position="212"/>
    </location>
</feature>
<dbReference type="VEuPathDB" id="ToxoDB:TGPRC2_423080"/>
<evidence type="ECO:0000256" key="1">
    <source>
        <dbReference type="SAM" id="MobiDB-lite"/>
    </source>
</evidence>
<organism evidence="3 4">
    <name type="scientific">Toxoplasma gondii TgCatPRC2</name>
    <dbReference type="NCBI Taxonomy" id="1130821"/>
    <lineage>
        <taxon>Eukaryota</taxon>
        <taxon>Sar</taxon>
        <taxon>Alveolata</taxon>
        <taxon>Apicomplexa</taxon>
        <taxon>Conoidasida</taxon>
        <taxon>Coccidia</taxon>
        <taxon>Eucoccidiorida</taxon>
        <taxon>Eimeriorina</taxon>
        <taxon>Sarcocystidae</taxon>
        <taxon>Toxoplasma</taxon>
    </lineage>
</organism>
<protein>
    <submittedName>
        <fullName evidence="3">Putative transmembrane protein</fullName>
    </submittedName>
</protein>
<keyword evidence="2 3" id="KW-0812">Transmembrane</keyword>
<evidence type="ECO:0000313" key="4">
    <source>
        <dbReference type="Proteomes" id="UP000075225"/>
    </source>
</evidence>
<keyword evidence="2" id="KW-0472">Membrane</keyword>
<sequence length="348" mass="38680">MFFFAGVVFVLFLHFFFLVALFFMFFFAGVVFVLFLHFFFLVALFFMFFFAGVVFVLFLHFFFILAFSFSQQDAESVRALSDSASESLSPFLSTAAEIRMLLPDKEEVAALFSFVSWKSCFSADPSKRRRSRRNSKRGAEPLTSAWRIGAPQSLLGAASHLGTRPSLAEVAAGSFSMVQNGGDQGDEDAGDRQTGDGHSEEETETEDEEVEDSTGQRRKPASTKLRDLLRAFRDKPGEAAHPAAEETETEEVDEEERQALLQRQGASERGDTADDEAAQAEAPSCLDEAAIEDLWLLQQTNGETRKLLDKCAGKGLHTASSGPPHNKQQHLFNSLSSETQTDKMWMLS</sequence>
<feature type="compositionally biased region" description="Basic and acidic residues" evidence="1">
    <location>
        <begin position="224"/>
        <end position="238"/>
    </location>
</feature>
<feature type="compositionally biased region" description="Basic and acidic residues" evidence="1">
    <location>
        <begin position="190"/>
        <end position="200"/>
    </location>
</feature>
<feature type="transmembrane region" description="Helical" evidence="2">
    <location>
        <begin position="7"/>
        <end position="40"/>
    </location>
</feature>
<feature type="region of interest" description="Disordered" evidence="1">
    <location>
        <begin position="177"/>
        <end position="282"/>
    </location>
</feature>
<proteinExistence type="predicted"/>
<feature type="region of interest" description="Disordered" evidence="1">
    <location>
        <begin position="315"/>
        <end position="348"/>
    </location>
</feature>
<dbReference type="AlphaFoldDB" id="A0A151HQM5"/>
<evidence type="ECO:0000256" key="2">
    <source>
        <dbReference type="SAM" id="Phobius"/>
    </source>
</evidence>
<dbReference type="Proteomes" id="UP000075225">
    <property type="component" value="Unassembled WGS sequence"/>
</dbReference>
<dbReference type="EMBL" id="AHZP02000159">
    <property type="protein sequence ID" value="KYK71695.1"/>
    <property type="molecule type" value="Genomic_DNA"/>
</dbReference>
<accession>A0A151HQM5</accession>
<reference evidence="4" key="1">
    <citation type="submission" date="2016-03" db="EMBL/GenBank/DDBJ databases">
        <authorList>
            <person name="Sibley D."/>
            <person name="Venepally P."/>
            <person name="Karamycheva S."/>
            <person name="Hadjithomas M."/>
            <person name="Khan A."/>
            <person name="Brunk B."/>
            <person name="Roos D."/>
            <person name="Caler E."/>
            <person name="Lorenzi H."/>
        </authorList>
    </citation>
    <scope>NUCLEOTIDE SEQUENCE [LARGE SCALE GENOMIC DNA]</scope>
    <source>
        <strain evidence="4">TgCatPRC2</strain>
    </source>
</reference>